<evidence type="ECO:0000313" key="5">
    <source>
        <dbReference type="Proteomes" id="UP001165122"/>
    </source>
</evidence>
<dbReference type="PANTHER" id="PTHR45614">
    <property type="entry name" value="MYB PROTEIN-RELATED"/>
    <property type="match status" value="1"/>
</dbReference>
<dbReference type="PROSITE" id="PS51294">
    <property type="entry name" value="HTH_MYB"/>
    <property type="match status" value="1"/>
</dbReference>
<dbReference type="SUPFAM" id="SSF46689">
    <property type="entry name" value="Homeodomain-like"/>
    <property type="match status" value="1"/>
</dbReference>
<comment type="caution">
    <text evidence="4">The sequence shown here is derived from an EMBL/GenBank/DDBJ whole genome shotgun (WGS) entry which is preliminary data.</text>
</comment>
<evidence type="ECO:0000259" key="2">
    <source>
        <dbReference type="PROSITE" id="PS50090"/>
    </source>
</evidence>
<dbReference type="PANTHER" id="PTHR45614:SF274">
    <property type="entry name" value="MYB-LIKE DNA-BINDING PROTEIN"/>
    <property type="match status" value="1"/>
</dbReference>
<evidence type="ECO:0000256" key="1">
    <source>
        <dbReference type="SAM" id="Coils"/>
    </source>
</evidence>
<feature type="domain" description="HTH myb-type" evidence="3">
    <location>
        <begin position="1"/>
        <end position="52"/>
    </location>
</feature>
<dbReference type="AlphaFoldDB" id="A0A9W7DSM9"/>
<organism evidence="4 5">
    <name type="scientific">Triparma laevis f. longispina</name>
    <dbReference type="NCBI Taxonomy" id="1714387"/>
    <lineage>
        <taxon>Eukaryota</taxon>
        <taxon>Sar</taxon>
        <taxon>Stramenopiles</taxon>
        <taxon>Ochrophyta</taxon>
        <taxon>Bolidophyceae</taxon>
        <taxon>Parmales</taxon>
        <taxon>Triparmaceae</taxon>
        <taxon>Triparma</taxon>
    </lineage>
</organism>
<dbReference type="GO" id="GO:0000981">
    <property type="term" value="F:DNA-binding transcription factor activity, RNA polymerase II-specific"/>
    <property type="evidence" value="ECO:0007669"/>
    <property type="project" value="TreeGrafter"/>
</dbReference>
<evidence type="ECO:0000259" key="3">
    <source>
        <dbReference type="PROSITE" id="PS51294"/>
    </source>
</evidence>
<dbReference type="InterPro" id="IPR009057">
    <property type="entry name" value="Homeodomain-like_sf"/>
</dbReference>
<sequence>LVKGQWSAEEDAILIDLVGKGFKNWGNLAMKMPGRTSKQCRERWCHALDPKIVKGSYTADEDKIILTLQGKLGNRFKALQRMATKEEADRKKHEIANLAQNTKTLEDMRVAAELMYRAKHMPVRGGFGVGGGVGMVVLEEGKGVASMPAGGVINVEVGGRGGGGEGVRKKAVAKKRGGAVPNVHVLPGGVQQASGIPQVGAIGVQQQQQQAHRFYGMHYPGMQQGMTPPPPQYWQQMQHMQIAQQQIAQQQGYNPYNLWMGVGWGGGGVGGKAEGGGGGAGAQGQQAQAQSQAQAAAAAAAMYGGYPYGYMPMAPGGYGQQLPPSNATSATTSARTARATAKMTQGATALVTTAVPGMSTKEVPRPLNQAAGEGVGKMDQPNHLYANTLNKLAYLTEKTEMHYIGLQQQLLQQPSSGMPRSVQLEQQEQAMLQHHQNEMVYLDTKQTLEASILMGALKKKGNGGGGEEKR</sequence>
<accession>A0A9W7DSM9</accession>
<dbReference type="Proteomes" id="UP001165122">
    <property type="component" value="Unassembled WGS sequence"/>
</dbReference>
<gene>
    <name evidence="4" type="ORF">TrLO_g162</name>
</gene>
<dbReference type="InterPro" id="IPR017930">
    <property type="entry name" value="Myb_dom"/>
</dbReference>
<keyword evidence="5" id="KW-1185">Reference proteome</keyword>
<dbReference type="Pfam" id="PF13921">
    <property type="entry name" value="Myb_DNA-bind_6"/>
    <property type="match status" value="1"/>
</dbReference>
<dbReference type="Gene3D" id="1.10.10.60">
    <property type="entry name" value="Homeodomain-like"/>
    <property type="match status" value="1"/>
</dbReference>
<feature type="coiled-coil region" evidence="1">
    <location>
        <begin position="81"/>
        <end position="108"/>
    </location>
</feature>
<dbReference type="GO" id="GO:0005634">
    <property type="term" value="C:nucleus"/>
    <property type="evidence" value="ECO:0007669"/>
    <property type="project" value="TreeGrafter"/>
</dbReference>
<protein>
    <submittedName>
        <fullName evidence="4">Uncharacterized protein</fullName>
    </submittedName>
</protein>
<dbReference type="EMBL" id="BRXW01000438">
    <property type="protein sequence ID" value="GMH54799.1"/>
    <property type="molecule type" value="Genomic_DNA"/>
</dbReference>
<dbReference type="SMART" id="SM00717">
    <property type="entry name" value="SANT"/>
    <property type="match status" value="2"/>
</dbReference>
<dbReference type="CDD" id="cd00167">
    <property type="entry name" value="SANT"/>
    <property type="match status" value="1"/>
</dbReference>
<dbReference type="GO" id="GO:0000978">
    <property type="term" value="F:RNA polymerase II cis-regulatory region sequence-specific DNA binding"/>
    <property type="evidence" value="ECO:0007669"/>
    <property type="project" value="TreeGrafter"/>
</dbReference>
<name>A0A9W7DSM9_9STRA</name>
<reference evidence="5" key="1">
    <citation type="journal article" date="2023" name="Commun. Biol.">
        <title>Genome analysis of Parmales, the sister group of diatoms, reveals the evolutionary specialization of diatoms from phago-mixotrophs to photoautotrophs.</title>
        <authorList>
            <person name="Ban H."/>
            <person name="Sato S."/>
            <person name="Yoshikawa S."/>
            <person name="Yamada K."/>
            <person name="Nakamura Y."/>
            <person name="Ichinomiya M."/>
            <person name="Sato N."/>
            <person name="Blanc-Mathieu R."/>
            <person name="Endo H."/>
            <person name="Kuwata A."/>
            <person name="Ogata H."/>
        </authorList>
    </citation>
    <scope>NUCLEOTIDE SEQUENCE [LARGE SCALE GENOMIC DNA]</scope>
    <source>
        <strain evidence="5">NIES 3700</strain>
    </source>
</reference>
<keyword evidence="1" id="KW-0175">Coiled coil</keyword>
<feature type="domain" description="Myb-like" evidence="2">
    <location>
        <begin position="1"/>
        <end position="48"/>
    </location>
</feature>
<dbReference type="OrthoDB" id="2143914at2759"/>
<dbReference type="PROSITE" id="PS50090">
    <property type="entry name" value="MYB_LIKE"/>
    <property type="match status" value="1"/>
</dbReference>
<evidence type="ECO:0000313" key="4">
    <source>
        <dbReference type="EMBL" id="GMH54799.1"/>
    </source>
</evidence>
<proteinExistence type="predicted"/>
<feature type="non-terminal residue" evidence="4">
    <location>
        <position position="470"/>
    </location>
</feature>
<dbReference type="InterPro" id="IPR001005">
    <property type="entry name" value="SANT/Myb"/>
</dbReference>
<dbReference type="InterPro" id="IPR050560">
    <property type="entry name" value="MYB_TF"/>
</dbReference>